<dbReference type="EMBL" id="QKWP01000090">
    <property type="protein sequence ID" value="RIB27708.1"/>
    <property type="molecule type" value="Genomic_DNA"/>
</dbReference>
<evidence type="ECO:0000313" key="2">
    <source>
        <dbReference type="Proteomes" id="UP000266673"/>
    </source>
</evidence>
<dbReference type="AlphaFoldDB" id="A0A397W0H4"/>
<accession>A0A397W0H4</accession>
<evidence type="ECO:0000313" key="1">
    <source>
        <dbReference type="EMBL" id="RIB27708.1"/>
    </source>
</evidence>
<sequence length="66" mass="7693">MYPILLGCNTLNENKILCFNSELRLFNYILITIYWYNKTFSGATCSGKTTLDNLFLKILPNSILFY</sequence>
<name>A0A397W0H4_9GLOM</name>
<keyword evidence="2" id="KW-1185">Reference proteome</keyword>
<comment type="caution">
    <text evidence="1">The sequence shown here is derived from an EMBL/GenBank/DDBJ whole genome shotgun (WGS) entry which is preliminary data.</text>
</comment>
<dbReference type="Proteomes" id="UP000266673">
    <property type="component" value="Unassembled WGS sequence"/>
</dbReference>
<reference evidence="1 2" key="1">
    <citation type="submission" date="2018-06" db="EMBL/GenBank/DDBJ databases">
        <title>Comparative genomics reveals the genomic features of Rhizophagus irregularis, R. cerebriforme, R. diaphanum and Gigaspora rosea, and their symbiotic lifestyle signature.</title>
        <authorList>
            <person name="Morin E."/>
            <person name="San Clemente H."/>
            <person name="Chen E.C.H."/>
            <person name="De La Providencia I."/>
            <person name="Hainaut M."/>
            <person name="Kuo A."/>
            <person name="Kohler A."/>
            <person name="Murat C."/>
            <person name="Tang N."/>
            <person name="Roy S."/>
            <person name="Loubradou J."/>
            <person name="Henrissat B."/>
            <person name="Grigoriev I.V."/>
            <person name="Corradi N."/>
            <person name="Roux C."/>
            <person name="Martin F.M."/>
        </authorList>
    </citation>
    <scope>NUCLEOTIDE SEQUENCE [LARGE SCALE GENOMIC DNA]</scope>
    <source>
        <strain evidence="1 2">DAOM 194757</strain>
    </source>
</reference>
<gene>
    <name evidence="1" type="ORF">C2G38_2061254</name>
</gene>
<proteinExistence type="predicted"/>
<organism evidence="1 2">
    <name type="scientific">Gigaspora rosea</name>
    <dbReference type="NCBI Taxonomy" id="44941"/>
    <lineage>
        <taxon>Eukaryota</taxon>
        <taxon>Fungi</taxon>
        <taxon>Fungi incertae sedis</taxon>
        <taxon>Mucoromycota</taxon>
        <taxon>Glomeromycotina</taxon>
        <taxon>Glomeromycetes</taxon>
        <taxon>Diversisporales</taxon>
        <taxon>Gigasporaceae</taxon>
        <taxon>Gigaspora</taxon>
    </lineage>
</organism>
<protein>
    <submittedName>
        <fullName evidence="1">Uncharacterized protein</fullName>
    </submittedName>
</protein>